<evidence type="ECO:0000313" key="3">
    <source>
        <dbReference type="EMBL" id="OMC46880.1"/>
    </source>
</evidence>
<name>A0ABD6QPB6_MYCFO</name>
<sequence length="270" mass="28843">MRAAIQELSDEQIRGAITALVRGLITGMLGDIVGRADEIVDNVVHSICDQIAAAAEPQQDESAAAVPESAPTSGKPRTVRGPSLTPQQDEMILTRYRSGEPVPRIAFAYNVSRPTIYNAIKRAEAAEASENASDIRAKDIPANVTPADDNPLPRAHRLIGELVDGVADKVLGAPARVDDSAARSPATRPAAKSPQVIGPKAVDQSAPARPQPMPRVTVTRAAKPDTTARCSDCSRTWNLTGRVLDHAIQLHEMKHDHIVDILNLEHPANA</sequence>
<feature type="region of interest" description="Disordered" evidence="1">
    <location>
        <begin position="55"/>
        <end position="86"/>
    </location>
</feature>
<dbReference type="PROSITE" id="PS00028">
    <property type="entry name" value="ZINC_FINGER_C2H2_1"/>
    <property type="match status" value="1"/>
</dbReference>
<feature type="compositionally biased region" description="Low complexity" evidence="1">
    <location>
        <begin position="182"/>
        <end position="194"/>
    </location>
</feature>
<feature type="region of interest" description="Disordered" evidence="1">
    <location>
        <begin position="177"/>
        <end position="215"/>
    </location>
</feature>
<dbReference type="InterPro" id="IPR013087">
    <property type="entry name" value="Znf_C2H2_type"/>
</dbReference>
<evidence type="ECO:0000313" key="4">
    <source>
        <dbReference type="Proteomes" id="UP000187001"/>
    </source>
</evidence>
<gene>
    <name evidence="3" type="ORF">A5742_25445</name>
</gene>
<organism evidence="3 4">
    <name type="scientific">Mycolicibacterium fortuitum</name>
    <name type="common">Mycobacterium fortuitum</name>
    <dbReference type="NCBI Taxonomy" id="1766"/>
    <lineage>
        <taxon>Bacteria</taxon>
        <taxon>Bacillati</taxon>
        <taxon>Actinomycetota</taxon>
        <taxon>Actinomycetes</taxon>
        <taxon>Mycobacteriales</taxon>
        <taxon>Mycobacteriaceae</taxon>
        <taxon>Mycolicibacterium</taxon>
    </lineage>
</organism>
<evidence type="ECO:0000259" key="2">
    <source>
        <dbReference type="PROSITE" id="PS00028"/>
    </source>
</evidence>
<dbReference type="Proteomes" id="UP000187001">
    <property type="component" value="Unassembled WGS sequence"/>
</dbReference>
<dbReference type="CDD" id="cd00569">
    <property type="entry name" value="HTH_Hin_like"/>
    <property type="match status" value="1"/>
</dbReference>
<reference evidence="3 4" key="1">
    <citation type="submission" date="2016-07" db="EMBL/GenBank/DDBJ databases">
        <authorList>
            <person name="Sutton G."/>
            <person name="Brinkac L."/>
            <person name="Sanka R."/>
            <person name="Adams M."/>
            <person name="Lau E."/>
            <person name="Kumar A."/>
            <person name="Macaden R."/>
        </authorList>
    </citation>
    <scope>NUCLEOTIDE SEQUENCE [LARGE SCALE GENOMIC DNA]</scope>
    <source>
        <strain evidence="3 4">GA-0871</strain>
    </source>
</reference>
<evidence type="ECO:0000256" key="1">
    <source>
        <dbReference type="SAM" id="MobiDB-lite"/>
    </source>
</evidence>
<protein>
    <recommendedName>
        <fullName evidence="2">C2H2-type domain-containing protein</fullName>
    </recommendedName>
</protein>
<dbReference type="AlphaFoldDB" id="A0ABD6QPB6"/>
<proteinExistence type="predicted"/>
<accession>A0ABD6QPB6</accession>
<comment type="caution">
    <text evidence="3">The sequence shown here is derived from an EMBL/GenBank/DDBJ whole genome shotgun (WGS) entry which is preliminary data.</text>
</comment>
<dbReference type="Gene3D" id="1.10.10.60">
    <property type="entry name" value="Homeodomain-like"/>
    <property type="match status" value="1"/>
</dbReference>
<feature type="domain" description="C2H2-type" evidence="2">
    <location>
        <begin position="230"/>
        <end position="251"/>
    </location>
</feature>
<dbReference type="EMBL" id="MBER01000054">
    <property type="protein sequence ID" value="OMC46880.1"/>
    <property type="molecule type" value="Genomic_DNA"/>
</dbReference>